<dbReference type="PANTHER" id="PTHR43394">
    <property type="entry name" value="ATP-DEPENDENT PERMEASE MDL1, MITOCHONDRIAL"/>
    <property type="match status" value="1"/>
</dbReference>
<dbReference type="InterPro" id="IPR027417">
    <property type="entry name" value="P-loop_NTPase"/>
</dbReference>
<reference evidence="10" key="2">
    <citation type="journal article" date="2021" name="PeerJ">
        <title>Extensive microbial diversity within the chicken gut microbiome revealed by metagenomics and culture.</title>
        <authorList>
            <person name="Gilroy R."/>
            <person name="Ravi A."/>
            <person name="Getino M."/>
            <person name="Pursley I."/>
            <person name="Horton D.L."/>
            <person name="Alikhan N.F."/>
            <person name="Baker D."/>
            <person name="Gharbi K."/>
            <person name="Hall N."/>
            <person name="Watson M."/>
            <person name="Adriaenssens E.M."/>
            <person name="Foster-Nyarko E."/>
            <person name="Jarju S."/>
            <person name="Secka A."/>
            <person name="Antonio M."/>
            <person name="Oren A."/>
            <person name="Chaudhuri R.R."/>
            <person name="La Ragione R."/>
            <person name="Hildebrand F."/>
            <person name="Pallen M.J."/>
        </authorList>
    </citation>
    <scope>NUCLEOTIDE SEQUENCE</scope>
    <source>
        <strain evidence="10">E3-2379</strain>
    </source>
</reference>
<accession>A0A9D9I146</accession>
<dbReference type="Gene3D" id="1.20.1560.10">
    <property type="entry name" value="ABC transporter type 1, transmembrane domain"/>
    <property type="match status" value="1"/>
</dbReference>
<keyword evidence="5 7" id="KW-1133">Transmembrane helix</keyword>
<reference evidence="10" key="1">
    <citation type="submission" date="2020-10" db="EMBL/GenBank/DDBJ databases">
        <authorList>
            <person name="Gilroy R."/>
        </authorList>
    </citation>
    <scope>NUCLEOTIDE SEQUENCE</scope>
    <source>
        <strain evidence="10">E3-2379</strain>
    </source>
</reference>
<comment type="caution">
    <text evidence="10">The sequence shown here is derived from an EMBL/GenBank/DDBJ whole genome shotgun (WGS) entry which is preliminary data.</text>
</comment>
<dbReference type="Proteomes" id="UP000823618">
    <property type="component" value="Unassembled WGS sequence"/>
</dbReference>
<feature type="transmembrane region" description="Helical" evidence="7">
    <location>
        <begin position="176"/>
        <end position="194"/>
    </location>
</feature>
<evidence type="ECO:0000256" key="1">
    <source>
        <dbReference type="ARBA" id="ARBA00004651"/>
    </source>
</evidence>
<evidence type="ECO:0000259" key="8">
    <source>
        <dbReference type="PROSITE" id="PS50893"/>
    </source>
</evidence>
<dbReference type="SUPFAM" id="SSF52540">
    <property type="entry name" value="P-loop containing nucleoside triphosphate hydrolases"/>
    <property type="match status" value="1"/>
</dbReference>
<dbReference type="InterPro" id="IPR011527">
    <property type="entry name" value="ABC1_TM_dom"/>
</dbReference>
<dbReference type="PROSITE" id="PS50893">
    <property type="entry name" value="ABC_TRANSPORTER_2"/>
    <property type="match status" value="1"/>
</dbReference>
<evidence type="ECO:0000259" key="9">
    <source>
        <dbReference type="PROSITE" id="PS50929"/>
    </source>
</evidence>
<dbReference type="EMBL" id="JADIML010000261">
    <property type="protein sequence ID" value="MBO8464099.1"/>
    <property type="molecule type" value="Genomic_DNA"/>
</dbReference>
<dbReference type="Pfam" id="PF00664">
    <property type="entry name" value="ABC_membrane"/>
    <property type="match status" value="1"/>
</dbReference>
<dbReference type="PROSITE" id="PS50929">
    <property type="entry name" value="ABC_TM1F"/>
    <property type="match status" value="1"/>
</dbReference>
<dbReference type="GO" id="GO:0016887">
    <property type="term" value="F:ATP hydrolysis activity"/>
    <property type="evidence" value="ECO:0007669"/>
    <property type="project" value="InterPro"/>
</dbReference>
<keyword evidence="4 10" id="KW-0067">ATP-binding</keyword>
<dbReference type="InterPro" id="IPR017871">
    <property type="entry name" value="ABC_transporter-like_CS"/>
</dbReference>
<protein>
    <submittedName>
        <fullName evidence="10">ABC transporter ATP-binding protein</fullName>
    </submittedName>
</protein>
<evidence type="ECO:0000256" key="6">
    <source>
        <dbReference type="ARBA" id="ARBA00023136"/>
    </source>
</evidence>
<keyword evidence="6 7" id="KW-0472">Membrane</keyword>
<proteinExistence type="predicted"/>
<dbReference type="InterPro" id="IPR039421">
    <property type="entry name" value="Type_1_exporter"/>
</dbReference>
<name>A0A9D9I146_9FIRM</name>
<keyword evidence="2 7" id="KW-0812">Transmembrane</keyword>
<dbReference type="CDD" id="cd07346">
    <property type="entry name" value="ABC_6TM_exporters"/>
    <property type="match status" value="1"/>
</dbReference>
<evidence type="ECO:0000256" key="3">
    <source>
        <dbReference type="ARBA" id="ARBA00022741"/>
    </source>
</evidence>
<feature type="transmembrane region" description="Helical" evidence="7">
    <location>
        <begin position="151"/>
        <end position="170"/>
    </location>
</feature>
<dbReference type="GO" id="GO:0005886">
    <property type="term" value="C:plasma membrane"/>
    <property type="evidence" value="ECO:0007669"/>
    <property type="project" value="UniProtKB-SubCell"/>
</dbReference>
<evidence type="ECO:0000313" key="10">
    <source>
        <dbReference type="EMBL" id="MBO8464099.1"/>
    </source>
</evidence>
<evidence type="ECO:0000256" key="7">
    <source>
        <dbReference type="SAM" id="Phobius"/>
    </source>
</evidence>
<evidence type="ECO:0000256" key="5">
    <source>
        <dbReference type="ARBA" id="ARBA00022989"/>
    </source>
</evidence>
<dbReference type="InterPro" id="IPR036640">
    <property type="entry name" value="ABC1_TM_sf"/>
</dbReference>
<organism evidence="10 11">
    <name type="scientific">Candidatus Scybalomonas excrementavium</name>
    <dbReference type="NCBI Taxonomy" id="2840943"/>
    <lineage>
        <taxon>Bacteria</taxon>
        <taxon>Bacillati</taxon>
        <taxon>Bacillota</taxon>
        <taxon>Clostridia</taxon>
        <taxon>Lachnospirales</taxon>
        <taxon>Lachnospiraceae</taxon>
        <taxon>Lachnospiraceae incertae sedis</taxon>
        <taxon>Candidatus Scybalomonas</taxon>
    </lineage>
</organism>
<dbReference type="PROSITE" id="PS00211">
    <property type="entry name" value="ABC_TRANSPORTER_1"/>
    <property type="match status" value="1"/>
</dbReference>
<dbReference type="AlphaFoldDB" id="A0A9D9I146"/>
<feature type="transmembrane region" description="Helical" evidence="7">
    <location>
        <begin position="258"/>
        <end position="284"/>
    </location>
</feature>
<gene>
    <name evidence="10" type="ORF">IAC13_09230</name>
</gene>
<feature type="domain" description="ABC transmembrane type-1" evidence="9">
    <location>
        <begin position="50"/>
        <end position="319"/>
    </location>
</feature>
<dbReference type="GO" id="GO:0015421">
    <property type="term" value="F:ABC-type oligopeptide transporter activity"/>
    <property type="evidence" value="ECO:0007669"/>
    <property type="project" value="TreeGrafter"/>
</dbReference>
<dbReference type="Pfam" id="PF00005">
    <property type="entry name" value="ABC_tran"/>
    <property type="match status" value="1"/>
</dbReference>
<dbReference type="PANTHER" id="PTHR43394:SF1">
    <property type="entry name" value="ATP-BINDING CASSETTE SUB-FAMILY B MEMBER 10, MITOCHONDRIAL"/>
    <property type="match status" value="1"/>
</dbReference>
<dbReference type="InterPro" id="IPR003439">
    <property type="entry name" value="ABC_transporter-like_ATP-bd"/>
</dbReference>
<feature type="transmembrane region" description="Helical" evidence="7">
    <location>
        <begin position="73"/>
        <end position="93"/>
    </location>
</feature>
<dbReference type="InterPro" id="IPR003593">
    <property type="entry name" value="AAA+_ATPase"/>
</dbReference>
<dbReference type="SMART" id="SM00382">
    <property type="entry name" value="AAA"/>
    <property type="match status" value="1"/>
</dbReference>
<evidence type="ECO:0000313" key="11">
    <source>
        <dbReference type="Proteomes" id="UP000823618"/>
    </source>
</evidence>
<dbReference type="SUPFAM" id="SSF90123">
    <property type="entry name" value="ABC transporter transmembrane region"/>
    <property type="match status" value="1"/>
</dbReference>
<evidence type="ECO:0000256" key="4">
    <source>
        <dbReference type="ARBA" id="ARBA00022840"/>
    </source>
</evidence>
<sequence>MSRQNQQLLDVFQKNSKGNFKTLLAIFKGHYMELTGSIVFFIIKHSPVWVLPIVTANIINIATSQPEHAVRKIAFNVIVMVLFLVQNVFTNYIHTWLYAKTIREVERDIRFLLVQKLQQLSIPYHKGIQSGRLQSKIIRDVEQVQNLSSQIFITILSIFLNICVSLGVILYKSRVIFLFFGCTIPIAVFLIVIFKGKIKIYNREFREIMEETSAKVMEMVELIPITRAHALEEKETEKMGDHLESMAKKGLKLDMIQTWFSSLSWVLFQVAQVLCLGFTGILAYQGTIGIGDITLYQTYFSSIVAQISGIITLLPIVAKGLESVHSIEEILKETDVEENEGKKQLEKVEGELKFEQIAFQYADDNQAILHNIDLTISKGETVAFVGPSGSGKTTILNLLIGFLKPTSGKLYVDGNDLSTIDMRSFREHIAVVSQQSILFTGTLRENITYGLENVSEELLKQAIRGANLEELVESLPNGLDTLIQEHGGNLSGGQKQRISIARAFIRNPDILILDEATSALDSISEKKIQDAIENLVKGRTTLVVAHRFSTIRNADKIAVIGKGRIEEYGSYEQLMEKKGKFYQMCTLQA</sequence>
<evidence type="ECO:0000256" key="2">
    <source>
        <dbReference type="ARBA" id="ARBA00022692"/>
    </source>
</evidence>
<dbReference type="GO" id="GO:0005524">
    <property type="term" value="F:ATP binding"/>
    <property type="evidence" value="ECO:0007669"/>
    <property type="project" value="UniProtKB-KW"/>
</dbReference>
<dbReference type="Gene3D" id="3.40.50.300">
    <property type="entry name" value="P-loop containing nucleotide triphosphate hydrolases"/>
    <property type="match status" value="1"/>
</dbReference>
<comment type="subcellular location">
    <subcellularLocation>
        <location evidence="1">Cell membrane</location>
        <topology evidence="1">Multi-pass membrane protein</topology>
    </subcellularLocation>
</comment>
<dbReference type="FunFam" id="3.40.50.300:FF:000218">
    <property type="entry name" value="Multidrug ABC transporter ATP-binding protein"/>
    <property type="match status" value="1"/>
</dbReference>
<keyword evidence="3" id="KW-0547">Nucleotide-binding</keyword>
<feature type="domain" description="ABC transporter" evidence="8">
    <location>
        <begin position="352"/>
        <end position="587"/>
    </location>
</feature>